<reference evidence="2" key="1">
    <citation type="journal article" date="2014" name="Nucleic Acids Res.">
        <title>The evolutionary dynamics of variant antigen genes in Babesia reveal a history of genomic innovation underlying host-parasite interaction.</title>
        <authorList>
            <person name="Jackson A.P."/>
            <person name="Otto T.D."/>
            <person name="Darby A."/>
            <person name="Ramaprasad A."/>
            <person name="Xia D."/>
            <person name="Echaide I.E."/>
            <person name="Farber M."/>
            <person name="Gahlot S."/>
            <person name="Gamble J."/>
            <person name="Gupta D."/>
            <person name="Gupta Y."/>
            <person name="Jackson L."/>
            <person name="Malandrin L."/>
            <person name="Malas T.B."/>
            <person name="Moussa E."/>
            <person name="Nair M."/>
            <person name="Reid A.J."/>
            <person name="Sanders M."/>
            <person name="Sharma J."/>
            <person name="Tracey A."/>
            <person name="Quail M.A."/>
            <person name="Weir W."/>
            <person name="Wastling J.M."/>
            <person name="Hall N."/>
            <person name="Willadsen P."/>
            <person name="Lingelbach K."/>
            <person name="Shiels B."/>
            <person name="Tait A."/>
            <person name="Berriman M."/>
            <person name="Allred D.R."/>
            <person name="Pain A."/>
        </authorList>
    </citation>
    <scope>NUCLEOTIDE SEQUENCE</scope>
    <source>
        <strain evidence="2">1802A</strain>
    </source>
</reference>
<dbReference type="Proteomes" id="UP001195914">
    <property type="component" value="Unassembled WGS sequence"/>
</dbReference>
<feature type="transmembrane region" description="Helical" evidence="1">
    <location>
        <begin position="1180"/>
        <end position="1202"/>
    </location>
</feature>
<accession>A0AAD9GBY3</accession>
<name>A0AAD9GBY3_BABDI</name>
<sequence length="1243" mass="135372">QDNDIDNLKSALKAVLPSFNVNSIDLTQLVHGLCLFMGYPSCVCSLKANVNESLKKISGELKEDSKAVQSCLQKTLNLNCNSCDSKEILCKCCVIRCIKELPGQSKCPCLSNTSKECECQEPNGKCCKDFLSGLEACLSLLNLKTDLKDCNCDGKTCCETGTCTNKSCPVCDPSKSTITGLGLSRPNPVRLAKRLNEMLCGTRESGQCLCGCDSGASPSCCCFCHKGCTGGNLSDACSKACPGCSCASKPGECPRHTFCKSINTIKVLVGSTEMTCCSKGADCHCVSDSGSKACTSGSNCCVVSCSTNGHYQHSVKCMILRVVKFFASFDASSPSKCSKLCCELICVGKYCYFLWDFYNKGNKEKCGTCAKKGNPCKGSTLQSPAPSNNCCNGTAGCKSGDCCQGCQDCDAIKFRKALQDLKYSSPCGQELYRVLDAFLYYCFNVFMGHKDFIRNTVLAAVKDCSNCGKSGPPRTWQACGCSSSSSCTACPKLLKDSKLMSILRHGYSSAYSEASWTSLTSSSSGSKCCCGQDPSSCSKCSSSGCSSNPSSCDPSKCCPDCPQRKAAKIFLGMLPCLYYGLKIVYDHCKYGSDFPDWSLQNISQGSIGKFLTSWGYDVHPLKSKNASDLPPILDILYGSGKFKSLLDFVSKKYFSIHVSDASKSPSQPKTVRQMLLWLYGLRFQKHFSDLVENCKSLCSPFGNSFNADAFCYYIHTCCFILPVAIISTIETSDSAQNVFSSSSEISKFLYPSDPSALADMFFDYIRKIYTALTFLKFQCERITEQGGWQDCAFGQSCVKGLQSSSGSPATSASSSCCAASGPKGYLCASIPYRSNYHEHCINGKTCIGLQPCTDSTEESSKKTATDAHTSGKCKESCPHPLMRFLLDGSESSDSQPENSQKFRTPFGLPGITPMGFSSEKLPASARDGLSLHYAVKVFCDSGFYPLTRLVQFILCVSQRPPETLLDLYAFFVKFKDSDVFKNDFASYASGEPGTPDGQALQDAIQNLYGSHSSGDHSVASLFSLSSCHANKGSNAACGAYLFPLTNNVAGVFTPELCSMYLSWICYRAEKFYSEFQKFHTAASTKFSCCKSSCQKIVECPCALPFLYSQGFTFMSPSGLNCVDSWGQEHKGQDHNGQGKDKDCTLRSCSQFITQLGHVANGDLFTKLLKEIDNFLWSIRFPFFFGFLYVWFFVLSYFCYVILIKLDTVHTGSHLHLPRSFKILPSTLFSDASSKLKDLSYFTL</sequence>
<keyword evidence="1" id="KW-1133">Transmembrane helix</keyword>
<keyword evidence="1" id="KW-0472">Membrane</keyword>
<protein>
    <submittedName>
        <fullName evidence="2">Variant erythrocyte surface antigen-1 family protein</fullName>
    </submittedName>
</protein>
<gene>
    <name evidence="2" type="ORF">X943_002555</name>
</gene>
<evidence type="ECO:0000313" key="3">
    <source>
        <dbReference type="Proteomes" id="UP001195914"/>
    </source>
</evidence>
<proteinExistence type="predicted"/>
<dbReference type="AlphaFoldDB" id="A0AAD9GBY3"/>
<keyword evidence="3" id="KW-1185">Reference proteome</keyword>
<feature type="non-terminal residue" evidence="2">
    <location>
        <position position="1"/>
    </location>
</feature>
<evidence type="ECO:0000256" key="1">
    <source>
        <dbReference type="SAM" id="Phobius"/>
    </source>
</evidence>
<dbReference type="EMBL" id="JAHBMH010000053">
    <property type="protein sequence ID" value="KAK1935522.1"/>
    <property type="molecule type" value="Genomic_DNA"/>
</dbReference>
<reference evidence="2" key="2">
    <citation type="submission" date="2021-05" db="EMBL/GenBank/DDBJ databases">
        <authorList>
            <person name="Pain A."/>
        </authorList>
    </citation>
    <scope>NUCLEOTIDE SEQUENCE</scope>
    <source>
        <strain evidence="2">1802A</strain>
    </source>
</reference>
<keyword evidence="1" id="KW-0812">Transmembrane</keyword>
<organism evidence="2 3">
    <name type="scientific">Babesia divergens</name>
    <dbReference type="NCBI Taxonomy" id="32595"/>
    <lineage>
        <taxon>Eukaryota</taxon>
        <taxon>Sar</taxon>
        <taxon>Alveolata</taxon>
        <taxon>Apicomplexa</taxon>
        <taxon>Aconoidasida</taxon>
        <taxon>Piroplasmida</taxon>
        <taxon>Babesiidae</taxon>
        <taxon>Babesia</taxon>
    </lineage>
</organism>
<evidence type="ECO:0000313" key="2">
    <source>
        <dbReference type="EMBL" id="KAK1935522.1"/>
    </source>
</evidence>
<comment type="caution">
    <text evidence="2">The sequence shown here is derived from an EMBL/GenBank/DDBJ whole genome shotgun (WGS) entry which is preliminary data.</text>
</comment>